<dbReference type="Proteomes" id="UP000295560">
    <property type="component" value="Unassembled WGS sequence"/>
</dbReference>
<dbReference type="EC" id="3.1.3.48" evidence="2"/>
<evidence type="ECO:0000313" key="8">
    <source>
        <dbReference type="Proteomes" id="UP000295560"/>
    </source>
</evidence>
<accession>A0A4R1HQL3</accession>
<organism evidence="7 8">
    <name type="scientific">Pseudonocardia endophytica</name>
    <dbReference type="NCBI Taxonomy" id="401976"/>
    <lineage>
        <taxon>Bacteria</taxon>
        <taxon>Bacillati</taxon>
        <taxon>Actinomycetota</taxon>
        <taxon>Actinomycetes</taxon>
        <taxon>Pseudonocardiales</taxon>
        <taxon>Pseudonocardiaceae</taxon>
        <taxon>Pseudonocardia</taxon>
    </lineage>
</organism>
<evidence type="ECO:0000256" key="1">
    <source>
        <dbReference type="ARBA" id="ARBA00011063"/>
    </source>
</evidence>
<dbReference type="InterPro" id="IPR036196">
    <property type="entry name" value="Ptyr_pPase_sf"/>
</dbReference>
<evidence type="ECO:0000259" key="6">
    <source>
        <dbReference type="SMART" id="SM00226"/>
    </source>
</evidence>
<dbReference type="Pfam" id="PF01451">
    <property type="entry name" value="LMWPc"/>
    <property type="match status" value="1"/>
</dbReference>
<keyword evidence="4" id="KW-0904">Protein phosphatase</keyword>
<dbReference type="RefSeq" id="WP_279389589.1">
    <property type="nucleotide sequence ID" value="NZ_SMFZ01000001.1"/>
</dbReference>
<dbReference type="EMBL" id="SMFZ01000001">
    <property type="protein sequence ID" value="TCK24894.1"/>
    <property type="molecule type" value="Genomic_DNA"/>
</dbReference>
<reference evidence="7 8" key="1">
    <citation type="submission" date="2019-03" db="EMBL/GenBank/DDBJ databases">
        <title>Sequencing the genomes of 1000 actinobacteria strains.</title>
        <authorList>
            <person name="Klenk H.-P."/>
        </authorList>
    </citation>
    <scope>NUCLEOTIDE SEQUENCE [LARGE SCALE GENOMIC DNA]</scope>
    <source>
        <strain evidence="7 8">DSM 44969</strain>
    </source>
</reference>
<feature type="active site" description="Proton donor" evidence="5">
    <location>
        <position position="134"/>
    </location>
</feature>
<comment type="caution">
    <text evidence="7">The sequence shown here is derived from an EMBL/GenBank/DDBJ whole genome shotgun (WGS) entry which is preliminary data.</text>
</comment>
<keyword evidence="3" id="KW-0378">Hydrolase</keyword>
<dbReference type="GO" id="GO:0004725">
    <property type="term" value="F:protein tyrosine phosphatase activity"/>
    <property type="evidence" value="ECO:0007669"/>
    <property type="project" value="UniProtKB-EC"/>
</dbReference>
<dbReference type="PANTHER" id="PTHR11717:SF7">
    <property type="entry name" value="LOW MOLECULAR WEIGHT PHOSPHOTYROSINE PROTEIN PHOSPHATASE"/>
    <property type="match status" value="1"/>
</dbReference>
<dbReference type="PANTHER" id="PTHR11717">
    <property type="entry name" value="LOW MOLECULAR WEIGHT PROTEIN TYROSINE PHOSPHATASE"/>
    <property type="match status" value="1"/>
</dbReference>
<keyword evidence="8" id="KW-1185">Reference proteome</keyword>
<comment type="similarity">
    <text evidence="1">Belongs to the low molecular weight phosphotyrosine protein phosphatase family.</text>
</comment>
<proteinExistence type="inferred from homology"/>
<protein>
    <recommendedName>
        <fullName evidence="2">protein-tyrosine-phosphatase</fullName>
        <ecNumber evidence="2">3.1.3.48</ecNumber>
    </recommendedName>
</protein>
<evidence type="ECO:0000256" key="3">
    <source>
        <dbReference type="ARBA" id="ARBA00022801"/>
    </source>
</evidence>
<gene>
    <name evidence="7" type="ORF">EV378_0688</name>
</gene>
<evidence type="ECO:0000256" key="4">
    <source>
        <dbReference type="ARBA" id="ARBA00022912"/>
    </source>
</evidence>
<sequence length="165" mass="17648">MSIPSSADDYGGVVHVCFVCTGNICRSPIAEKILVAELADAGLSDRVRVTSAGTGAWHVGQPMDERSAGVLAAHGYDTTHVARQVDSEALGADLIVALDHGHLDTLRRTVPEPERVRLLRSFDPEAGEDDEVPDPYYGGPDGFTEVVDMVRSAMPGLVEYVRDTA</sequence>
<feature type="active site" description="Nucleophile" evidence="5">
    <location>
        <position position="20"/>
    </location>
</feature>
<feature type="active site" evidence="5">
    <location>
        <position position="26"/>
    </location>
</feature>
<dbReference type="SMART" id="SM00226">
    <property type="entry name" value="LMWPc"/>
    <property type="match status" value="1"/>
</dbReference>
<feature type="domain" description="Phosphotyrosine protein phosphatase I" evidence="6">
    <location>
        <begin position="14"/>
        <end position="160"/>
    </location>
</feature>
<dbReference type="CDD" id="cd16343">
    <property type="entry name" value="LMWPTP"/>
    <property type="match status" value="1"/>
</dbReference>
<dbReference type="InterPro" id="IPR023485">
    <property type="entry name" value="Ptyr_pPase"/>
</dbReference>
<evidence type="ECO:0000256" key="2">
    <source>
        <dbReference type="ARBA" id="ARBA00013064"/>
    </source>
</evidence>
<dbReference type="SUPFAM" id="SSF52788">
    <property type="entry name" value="Phosphotyrosine protein phosphatases I"/>
    <property type="match status" value="1"/>
</dbReference>
<dbReference type="Gene3D" id="3.40.50.2300">
    <property type="match status" value="1"/>
</dbReference>
<evidence type="ECO:0000256" key="5">
    <source>
        <dbReference type="PIRSR" id="PIRSR617867-1"/>
    </source>
</evidence>
<dbReference type="PRINTS" id="PR00719">
    <property type="entry name" value="LMWPTPASE"/>
</dbReference>
<name>A0A4R1HQL3_PSEEN</name>
<dbReference type="AlphaFoldDB" id="A0A4R1HQL3"/>
<dbReference type="InterPro" id="IPR017867">
    <property type="entry name" value="Tyr_phospatase_low_mol_wt"/>
</dbReference>
<evidence type="ECO:0000313" key="7">
    <source>
        <dbReference type="EMBL" id="TCK24894.1"/>
    </source>
</evidence>
<dbReference type="InterPro" id="IPR050438">
    <property type="entry name" value="LMW_PTPase"/>
</dbReference>